<gene>
    <name evidence="2" type="ORF">X943_003496</name>
</gene>
<comment type="caution">
    <text evidence="2">The sequence shown here is derived from an EMBL/GenBank/DDBJ whole genome shotgun (WGS) entry which is preliminary data.</text>
</comment>
<dbReference type="InterPro" id="IPR024751">
    <property type="entry name" value="VESA1"/>
</dbReference>
<protein>
    <submittedName>
        <fullName evidence="2">Variant erythrocyte surface antigen-1 family protein</fullName>
    </submittedName>
</protein>
<evidence type="ECO:0000313" key="3">
    <source>
        <dbReference type="Proteomes" id="UP001195914"/>
    </source>
</evidence>
<reference evidence="2" key="1">
    <citation type="journal article" date="2014" name="Nucleic Acids Res.">
        <title>The evolutionary dynamics of variant antigen genes in Babesia reveal a history of genomic innovation underlying host-parasite interaction.</title>
        <authorList>
            <person name="Jackson A.P."/>
            <person name="Otto T.D."/>
            <person name="Darby A."/>
            <person name="Ramaprasad A."/>
            <person name="Xia D."/>
            <person name="Echaide I.E."/>
            <person name="Farber M."/>
            <person name="Gahlot S."/>
            <person name="Gamble J."/>
            <person name="Gupta D."/>
            <person name="Gupta Y."/>
            <person name="Jackson L."/>
            <person name="Malandrin L."/>
            <person name="Malas T.B."/>
            <person name="Moussa E."/>
            <person name="Nair M."/>
            <person name="Reid A.J."/>
            <person name="Sanders M."/>
            <person name="Sharma J."/>
            <person name="Tracey A."/>
            <person name="Quail M.A."/>
            <person name="Weir W."/>
            <person name="Wastling J.M."/>
            <person name="Hall N."/>
            <person name="Willadsen P."/>
            <person name="Lingelbach K."/>
            <person name="Shiels B."/>
            <person name="Tait A."/>
            <person name="Berriman M."/>
            <person name="Allred D.R."/>
            <person name="Pain A."/>
        </authorList>
    </citation>
    <scope>NUCLEOTIDE SEQUENCE</scope>
    <source>
        <strain evidence="2">1802A</strain>
    </source>
</reference>
<evidence type="ECO:0000256" key="1">
    <source>
        <dbReference type="SAM" id="Phobius"/>
    </source>
</evidence>
<keyword evidence="1" id="KW-0812">Transmembrane</keyword>
<sequence>MSIIIIVILESQSALGLYFLVLFLVYSFHCLSFHCKVRMFFIPSCCPGCRIVVCLSVLRTLRSVLTGSSEPLGRIMVCYMYYTDVFVGSDNINNLKNALIAELGSFNSNDLTQLVQGLCLFMGYPSCVCSLKTNVDKSLQDISEKLLKDFKAVKSSHSIPKLDLNCSCKSDEILCKCCVIRCIKELRGKSKSKCSCPRLSNTSNSCQCPSKADGKCCKDFLSGLEACLSLLNLQTDMEDCKCVSPDCCETGTCTNKSCDLCNPKNFSEFAMTGLGICPMNPKKLAEKLEKFFRTNTGGSCDCQCGTSGSPIKSCCCLACPDNQTSKQNCLKSCDAKCGSQGCSSQHSQECPCKTFCLAINGIKIASNSTEMTCCEGGQKCHCQVEGTICSSSSSGQTCCETVNKSLKCLIRRLVKFFKDLSLDSPDKCSKLCCELLCVLKICQFLRTLYNDSKTSAGKDSCGTCSKGKGGNCPAGTKGNSCCGGKSACNSGDCCQGCSECNAIKLGKALQELQYSSPCGQDLWRTLDSFLNFIRNVFYPKVRGIQTTLQDKTNGHNSKCKCNSGTCTCSPSSCQGCAQVLEELQTHKDVLSLMTRGYSSAYSSSKAKWNLLCSHTSPCSGCSPSCPCQSSGFASLSPCYDGKCCENCDVKKAAKIFLGFLPCLFHALQYLYDKCKGGWNWKDLYISDDKPLHRFLVGMGYNLGKLDQSKKGGEIFELLKTLFNGSDGPLEKLYNVSKNYFTSRFTSLVPSSTSSDSKPETVRDILLWLSGLPFTSGFKALLEHCKRLCDSIKDSSNPVNFIDFESSLYASCLRSPFVLAAIQWPGKSEIFPLDFSNSLYPEDPSDLLEKLCEYTRKVFAPLKFLEYQCGKDRNSAGWQYCGFGKSCMDALKSSFPSAASTSTPSCCTSAPKGILCTTVIGVKNHSEHCTKGTCMGLQACSKDAHTQAKDYCDPCPHPLLMFLLDGSLGSDPGKSYSLFKLPEDSSVPRMGFKAEHLPEKARKGKDLLGILKDFCDSGDSPLTRLFKFLTCISRTPPENLGEFFSFFKVFVPKLTSTFESYASKEPGTPDGPALKKAIQGLYNSQGKHPKGNHSSPKSDPNSHSADLYSLSGCHAPKAFTCGPYLNLLTEDVYDIFVEDFLGTYLSWVCHVPRMFREKVEEFRKKFSDCCSKSSCKSIIYCPCAWPLISSQGFSFTSPSSLSGETNGKKARKCSDFIKQLEKVVSSESPLQDLLEEIEKFLWSIRLPFFLFVLAFWVFVISYFLYVQLYKLDLLHLK</sequence>
<evidence type="ECO:0000313" key="2">
    <source>
        <dbReference type="EMBL" id="KAK1933769.1"/>
    </source>
</evidence>
<feature type="transmembrane region" description="Helical" evidence="1">
    <location>
        <begin position="7"/>
        <end position="28"/>
    </location>
</feature>
<accession>A0AAD9G8A6</accession>
<feature type="non-terminal residue" evidence="2">
    <location>
        <position position="1276"/>
    </location>
</feature>
<dbReference type="EMBL" id="JAHBMH010000070">
    <property type="protein sequence ID" value="KAK1933769.1"/>
    <property type="molecule type" value="Genomic_DNA"/>
</dbReference>
<name>A0AAD9G8A6_BABDI</name>
<keyword evidence="3" id="KW-1185">Reference proteome</keyword>
<dbReference type="Pfam" id="PF12785">
    <property type="entry name" value="VESA1_N"/>
    <property type="match status" value="1"/>
</dbReference>
<reference evidence="2" key="2">
    <citation type="submission" date="2021-05" db="EMBL/GenBank/DDBJ databases">
        <authorList>
            <person name="Pain A."/>
        </authorList>
    </citation>
    <scope>NUCLEOTIDE SEQUENCE</scope>
    <source>
        <strain evidence="2">1802A</strain>
    </source>
</reference>
<keyword evidence="1" id="KW-1133">Transmembrane helix</keyword>
<dbReference type="Proteomes" id="UP001195914">
    <property type="component" value="Unassembled WGS sequence"/>
</dbReference>
<organism evidence="2 3">
    <name type="scientific">Babesia divergens</name>
    <dbReference type="NCBI Taxonomy" id="32595"/>
    <lineage>
        <taxon>Eukaryota</taxon>
        <taxon>Sar</taxon>
        <taxon>Alveolata</taxon>
        <taxon>Apicomplexa</taxon>
        <taxon>Aconoidasida</taxon>
        <taxon>Piroplasmida</taxon>
        <taxon>Babesiidae</taxon>
        <taxon>Babesia</taxon>
    </lineage>
</organism>
<feature type="transmembrane region" description="Helical" evidence="1">
    <location>
        <begin position="1247"/>
        <end position="1267"/>
    </location>
</feature>
<dbReference type="AlphaFoldDB" id="A0AAD9G8A6"/>
<proteinExistence type="predicted"/>
<keyword evidence="1" id="KW-0472">Membrane</keyword>